<dbReference type="NCBIfam" id="TIGR01640">
    <property type="entry name" value="F_box_assoc_1"/>
    <property type="match status" value="1"/>
</dbReference>
<gene>
    <name evidence="2" type="ORF">C2S53_001692</name>
</gene>
<dbReference type="Gene3D" id="1.20.1280.50">
    <property type="match status" value="1"/>
</dbReference>
<dbReference type="SMART" id="SM00256">
    <property type="entry name" value="FBOX"/>
    <property type="match status" value="1"/>
</dbReference>
<feature type="domain" description="F-box" evidence="1">
    <location>
        <begin position="3"/>
        <end position="49"/>
    </location>
</feature>
<dbReference type="Pfam" id="PF08268">
    <property type="entry name" value="FBA_3"/>
    <property type="match status" value="1"/>
</dbReference>
<reference evidence="2 3" key="1">
    <citation type="journal article" date="2021" name="Nat. Commun.">
        <title>Incipient diploidization of the medicinal plant Perilla within 10,000 years.</title>
        <authorList>
            <person name="Zhang Y."/>
            <person name="Shen Q."/>
            <person name="Leng L."/>
            <person name="Zhang D."/>
            <person name="Chen S."/>
            <person name="Shi Y."/>
            <person name="Ning Z."/>
            <person name="Chen S."/>
        </authorList>
    </citation>
    <scope>NUCLEOTIDE SEQUENCE [LARGE SCALE GENOMIC DNA]</scope>
    <source>
        <strain evidence="3">cv. PC099</strain>
    </source>
</reference>
<keyword evidence="3" id="KW-1185">Reference proteome</keyword>
<evidence type="ECO:0000259" key="1">
    <source>
        <dbReference type="PROSITE" id="PS50181"/>
    </source>
</evidence>
<organism evidence="2 3">
    <name type="scientific">Perilla frutescens var. hirtella</name>
    <name type="common">Perilla citriodora</name>
    <name type="synonym">Perilla setoyensis</name>
    <dbReference type="NCBI Taxonomy" id="608512"/>
    <lineage>
        <taxon>Eukaryota</taxon>
        <taxon>Viridiplantae</taxon>
        <taxon>Streptophyta</taxon>
        <taxon>Embryophyta</taxon>
        <taxon>Tracheophyta</taxon>
        <taxon>Spermatophyta</taxon>
        <taxon>Magnoliopsida</taxon>
        <taxon>eudicotyledons</taxon>
        <taxon>Gunneridae</taxon>
        <taxon>Pentapetalae</taxon>
        <taxon>asterids</taxon>
        <taxon>lamiids</taxon>
        <taxon>Lamiales</taxon>
        <taxon>Lamiaceae</taxon>
        <taxon>Nepetoideae</taxon>
        <taxon>Elsholtzieae</taxon>
        <taxon>Perilla</taxon>
    </lineage>
</organism>
<dbReference type="InterPro" id="IPR050796">
    <property type="entry name" value="SCF_F-box_component"/>
</dbReference>
<proteinExistence type="predicted"/>
<dbReference type="EMBL" id="SDAM02000167">
    <property type="protein sequence ID" value="KAH6826255.1"/>
    <property type="molecule type" value="Genomic_DNA"/>
</dbReference>
<dbReference type="PROSITE" id="PS50181">
    <property type="entry name" value="FBOX"/>
    <property type="match status" value="1"/>
</dbReference>
<evidence type="ECO:0000313" key="3">
    <source>
        <dbReference type="Proteomes" id="UP001190926"/>
    </source>
</evidence>
<dbReference type="PANTHER" id="PTHR31672:SF13">
    <property type="entry name" value="F-BOX PROTEIN CPR30-LIKE"/>
    <property type="match status" value="1"/>
</dbReference>
<sequence>MGQDFVTYLPSEIIVNILSRLPIRSIVRCKCVCKSWLDLLVSPEFVRSHISKSVPGLFVFERDPQIKPYKFVEFVDELDPNCDERRWNVAFDFNLPFHVPVYREYTAANGLLFLWKPYFLIICNPITRDYITVPIPLETSSVPESYGFGVSRISGQYKVVGTFFKREIDTPQRAEVFRSECQVYSVGTGSWRRIASAGLLNYEYAYEAGAFLNGNLHWLVHARDLNGYPELISCFDLETELFSTSSPPPCDDPRGFRNLSVLGGCLCLCDNMGCEFLSEYEIAIWLMKEYGDEKSWTKEFVIRKMFHADFLGFLCPIKVFEDGDILMEVEMRRQLYYSNKTKSIREVNVSGSDCTGCTIAICYTPSFLSLKTIAMENVVSF</sequence>
<dbReference type="InterPro" id="IPR036047">
    <property type="entry name" value="F-box-like_dom_sf"/>
</dbReference>
<dbReference type="CDD" id="cd22157">
    <property type="entry name" value="F-box_AtFBW1-like"/>
    <property type="match status" value="1"/>
</dbReference>
<dbReference type="InterPro" id="IPR001810">
    <property type="entry name" value="F-box_dom"/>
</dbReference>
<comment type="caution">
    <text evidence="2">The sequence shown here is derived from an EMBL/GenBank/DDBJ whole genome shotgun (WGS) entry which is preliminary data.</text>
</comment>
<evidence type="ECO:0000313" key="2">
    <source>
        <dbReference type="EMBL" id="KAH6826255.1"/>
    </source>
</evidence>
<name>A0AAD4P539_PERFH</name>
<dbReference type="InterPro" id="IPR017451">
    <property type="entry name" value="F-box-assoc_interact_dom"/>
</dbReference>
<dbReference type="AlphaFoldDB" id="A0AAD4P539"/>
<accession>A0AAD4P539</accession>
<protein>
    <recommendedName>
        <fullName evidence="1">F-box domain-containing protein</fullName>
    </recommendedName>
</protein>
<dbReference type="InterPro" id="IPR013187">
    <property type="entry name" value="F-box-assoc_dom_typ3"/>
</dbReference>
<dbReference type="PANTHER" id="PTHR31672">
    <property type="entry name" value="BNACNNG10540D PROTEIN"/>
    <property type="match status" value="1"/>
</dbReference>
<dbReference type="SUPFAM" id="SSF81383">
    <property type="entry name" value="F-box domain"/>
    <property type="match status" value="1"/>
</dbReference>
<dbReference type="Pfam" id="PF12937">
    <property type="entry name" value="F-box-like"/>
    <property type="match status" value="1"/>
</dbReference>
<dbReference type="Proteomes" id="UP001190926">
    <property type="component" value="Unassembled WGS sequence"/>
</dbReference>